<dbReference type="EMBL" id="MU267333">
    <property type="protein sequence ID" value="KAH7917033.1"/>
    <property type="molecule type" value="Genomic_DNA"/>
</dbReference>
<feature type="non-terminal residue" evidence="1">
    <location>
        <position position="1"/>
    </location>
</feature>
<gene>
    <name evidence="1" type="ORF">BV22DRAFT_1052735</name>
</gene>
<keyword evidence="2" id="KW-1185">Reference proteome</keyword>
<sequence>GGPLYFVATLSLLYTLIASSMTDAPDAYIPATESFFVQAMITVAVCHTMLSLRTLAARLHVDPGWLLSHSELSRVRYRRGLNDGELLVDIDMGGCDNLELRHLHTDSVAATNTSDA</sequence>
<proteinExistence type="predicted"/>
<comment type="caution">
    <text evidence="1">The sequence shown here is derived from an EMBL/GenBank/DDBJ whole genome shotgun (WGS) entry which is preliminary data.</text>
</comment>
<reference evidence="1" key="1">
    <citation type="journal article" date="2021" name="New Phytol.">
        <title>Evolutionary innovations through gain and loss of genes in the ectomycorrhizal Boletales.</title>
        <authorList>
            <person name="Wu G."/>
            <person name="Miyauchi S."/>
            <person name="Morin E."/>
            <person name="Kuo A."/>
            <person name="Drula E."/>
            <person name="Varga T."/>
            <person name="Kohler A."/>
            <person name="Feng B."/>
            <person name="Cao Y."/>
            <person name="Lipzen A."/>
            <person name="Daum C."/>
            <person name="Hundley H."/>
            <person name="Pangilinan J."/>
            <person name="Johnson J."/>
            <person name="Barry K."/>
            <person name="LaButti K."/>
            <person name="Ng V."/>
            <person name="Ahrendt S."/>
            <person name="Min B."/>
            <person name="Choi I.G."/>
            <person name="Park H."/>
            <person name="Plett J.M."/>
            <person name="Magnuson J."/>
            <person name="Spatafora J.W."/>
            <person name="Nagy L.G."/>
            <person name="Henrissat B."/>
            <person name="Grigoriev I.V."/>
            <person name="Yang Z.L."/>
            <person name="Xu J."/>
            <person name="Martin F.M."/>
        </authorList>
    </citation>
    <scope>NUCLEOTIDE SEQUENCE</scope>
    <source>
        <strain evidence="1">KUC20120723A-06</strain>
    </source>
</reference>
<dbReference type="Proteomes" id="UP000790709">
    <property type="component" value="Unassembled WGS sequence"/>
</dbReference>
<accession>A0ACB8AVH1</accession>
<protein>
    <submittedName>
        <fullName evidence="1">Uncharacterized protein</fullName>
    </submittedName>
</protein>
<evidence type="ECO:0000313" key="1">
    <source>
        <dbReference type="EMBL" id="KAH7917033.1"/>
    </source>
</evidence>
<organism evidence="1 2">
    <name type="scientific">Leucogyrophana mollusca</name>
    <dbReference type="NCBI Taxonomy" id="85980"/>
    <lineage>
        <taxon>Eukaryota</taxon>
        <taxon>Fungi</taxon>
        <taxon>Dikarya</taxon>
        <taxon>Basidiomycota</taxon>
        <taxon>Agaricomycotina</taxon>
        <taxon>Agaricomycetes</taxon>
        <taxon>Agaricomycetidae</taxon>
        <taxon>Boletales</taxon>
        <taxon>Boletales incertae sedis</taxon>
        <taxon>Leucogyrophana</taxon>
    </lineage>
</organism>
<name>A0ACB8AVH1_9AGAM</name>
<evidence type="ECO:0000313" key="2">
    <source>
        <dbReference type="Proteomes" id="UP000790709"/>
    </source>
</evidence>